<keyword evidence="1" id="KW-0732">Signal</keyword>
<dbReference type="EMBL" id="JAMFLX010000001">
    <property type="protein sequence ID" value="MCL6268532.1"/>
    <property type="molecule type" value="Genomic_DNA"/>
</dbReference>
<keyword evidence="4" id="KW-1185">Reference proteome</keyword>
<keyword evidence="3" id="KW-0378">Hydrolase</keyword>
<dbReference type="PANTHER" id="PTHR14859">
    <property type="entry name" value="CALCOFLUOR WHITE HYPERSENSITIVE PROTEIN PRECURSOR"/>
    <property type="match status" value="1"/>
</dbReference>
<dbReference type="Proteomes" id="UP001203338">
    <property type="component" value="Unassembled WGS sequence"/>
</dbReference>
<dbReference type="InterPro" id="IPR051916">
    <property type="entry name" value="GPI-anchor_lipid_remodeler"/>
</dbReference>
<feature type="chain" id="PRO_5046507673" evidence="1">
    <location>
        <begin position="27"/>
        <end position="352"/>
    </location>
</feature>
<dbReference type="PANTHER" id="PTHR14859:SF1">
    <property type="entry name" value="PGAP2-INTERACTING PROTEIN"/>
    <property type="match status" value="1"/>
</dbReference>
<evidence type="ECO:0000259" key="2">
    <source>
        <dbReference type="Pfam" id="PF03372"/>
    </source>
</evidence>
<feature type="domain" description="Endonuclease/exonuclease/phosphatase" evidence="2">
    <location>
        <begin position="58"/>
        <end position="341"/>
    </location>
</feature>
<dbReference type="RefSeq" id="WP_249697365.1">
    <property type="nucleotide sequence ID" value="NZ_JAMFLX010000001.1"/>
</dbReference>
<protein>
    <submittedName>
        <fullName evidence="3">Endonuclease/exonuclease/phosphatase family protein</fullName>
    </submittedName>
</protein>
<dbReference type="Gene3D" id="3.60.10.10">
    <property type="entry name" value="Endonuclease/exonuclease/phosphatase"/>
    <property type="match status" value="1"/>
</dbReference>
<dbReference type="InterPro" id="IPR005135">
    <property type="entry name" value="Endo/exonuclease/phosphatase"/>
</dbReference>
<keyword evidence="3" id="KW-0255">Endonuclease</keyword>
<accession>A0ABT0PAW8</accession>
<evidence type="ECO:0000313" key="3">
    <source>
        <dbReference type="EMBL" id="MCL6268532.1"/>
    </source>
</evidence>
<feature type="signal peptide" evidence="1">
    <location>
        <begin position="1"/>
        <end position="26"/>
    </location>
</feature>
<keyword evidence="3" id="KW-0540">Nuclease</keyword>
<name>A0ABT0PAW8_9GAMM</name>
<dbReference type="InterPro" id="IPR036691">
    <property type="entry name" value="Endo/exonu/phosph_ase_sf"/>
</dbReference>
<evidence type="ECO:0000256" key="1">
    <source>
        <dbReference type="SAM" id="SignalP"/>
    </source>
</evidence>
<organism evidence="3 4">
    <name type="scientific">Parendozoicomonas callyspongiae</name>
    <dbReference type="NCBI Taxonomy" id="2942213"/>
    <lineage>
        <taxon>Bacteria</taxon>
        <taxon>Pseudomonadati</taxon>
        <taxon>Pseudomonadota</taxon>
        <taxon>Gammaproteobacteria</taxon>
        <taxon>Oceanospirillales</taxon>
        <taxon>Endozoicomonadaceae</taxon>
        <taxon>Parendozoicomonas</taxon>
    </lineage>
</organism>
<sequence>MKALSFLPLFKQAVVLYVIFSAAAFAEETENDWHTPTHFRCPAWAEKAPIDKPLKVITYNVQFMTGGVYNFWDGPDTVSPLDIESQHKIAAEIAEAIRKENPDIALLQEVDRDERTGQDQIELLMEKLGEIYPCYAATAYSRLNKEVFLPANKRPSEQHLLTLSRYRISDTVRFDLPRIPRNYIKYLHYRRAVLETRIPLSNGDSLFVLNLHLDAFAQGTDTMQKQVSLVSGLFEKMTQENKLWIAGGDFNLLPPGQYEHICAQGQNWYQPESELKKLTDQYSAIPSVEDATGADRSNWFTQILIKECGLDQTLDYMFYSPAVSLIKGRVWSKEVMDLSDHMPVIGEFELQR</sequence>
<dbReference type="SUPFAM" id="SSF56219">
    <property type="entry name" value="DNase I-like"/>
    <property type="match status" value="1"/>
</dbReference>
<gene>
    <name evidence="3" type="ORF">M3P05_01015</name>
</gene>
<comment type="caution">
    <text evidence="3">The sequence shown here is derived from an EMBL/GenBank/DDBJ whole genome shotgun (WGS) entry which is preliminary data.</text>
</comment>
<evidence type="ECO:0000313" key="4">
    <source>
        <dbReference type="Proteomes" id="UP001203338"/>
    </source>
</evidence>
<reference evidence="3 4" key="1">
    <citation type="submission" date="2022-05" db="EMBL/GenBank/DDBJ databases">
        <authorList>
            <person name="Park J.-S."/>
        </authorList>
    </citation>
    <scope>NUCLEOTIDE SEQUENCE [LARGE SCALE GENOMIC DNA]</scope>
    <source>
        <strain evidence="3 4">2012CJ34-2</strain>
    </source>
</reference>
<proteinExistence type="predicted"/>
<dbReference type="GO" id="GO:0004519">
    <property type="term" value="F:endonuclease activity"/>
    <property type="evidence" value="ECO:0007669"/>
    <property type="project" value="UniProtKB-KW"/>
</dbReference>
<dbReference type="Pfam" id="PF03372">
    <property type="entry name" value="Exo_endo_phos"/>
    <property type="match status" value="1"/>
</dbReference>